<evidence type="ECO:0000256" key="6">
    <source>
        <dbReference type="ARBA" id="ARBA00022617"/>
    </source>
</evidence>
<evidence type="ECO:0000256" key="12">
    <source>
        <dbReference type="ARBA" id="ARBA00023136"/>
    </source>
</evidence>
<feature type="binding site" description="axial binding residue" evidence="14">
    <location>
        <position position="91"/>
    </location>
    <ligand>
        <name>heme</name>
        <dbReference type="ChEBI" id="CHEBI:30413"/>
    </ligand>
    <ligandPart>
        <name>Fe</name>
        <dbReference type="ChEBI" id="CHEBI:18248"/>
    </ligandPart>
</feature>
<keyword evidence="11 14" id="KW-0408">Iron</keyword>
<dbReference type="EMBL" id="CP049075">
    <property type="protein sequence ID" value="QLI04937.1"/>
    <property type="molecule type" value="Genomic_DNA"/>
</dbReference>
<dbReference type="GO" id="GO:0046872">
    <property type="term" value="F:metal ion binding"/>
    <property type="evidence" value="ECO:0007669"/>
    <property type="project" value="UniProtKB-UniRule"/>
</dbReference>
<keyword evidence="7 14" id="KW-0812">Transmembrane</keyword>
<feature type="transmembrane region" description="Helical" evidence="14">
    <location>
        <begin position="130"/>
        <end position="147"/>
    </location>
</feature>
<comment type="subcellular location">
    <subcellularLocation>
        <location evidence="1 14">Cell membrane</location>
        <topology evidence="1 14">Multi-pass membrane protein</topology>
    </subcellularLocation>
</comment>
<keyword evidence="17" id="KW-1185">Reference proteome</keyword>
<protein>
    <recommendedName>
        <fullName evidence="4 14">Protoporphyrinogen IX oxidase</fullName>
        <shortName evidence="14">PPO</shortName>
        <ecNumber evidence="14 15">1.3.99.-</ecNumber>
    </recommendedName>
</protein>
<dbReference type="NCBIfam" id="TIGR00701">
    <property type="entry name" value="protoporphyrinogen oxidase HemJ"/>
    <property type="match status" value="1"/>
</dbReference>
<sequence>MDYFWLYFWLKFIHYLAFISWMAMLFYLPRLFVYHAENLNNADFVKVVKIQERKLYNGIGWIAMGASIASGLAIFFIYKPELIQMGYFHIKLLCAVLLVAYHFSLGYYLRLFAKDQCQKSGKFFRAYNEIPTLIMAVIVYAMIVNANS</sequence>
<reference evidence="16 17" key="1">
    <citation type="submission" date="2020-02" db="EMBL/GenBank/DDBJ databases">
        <title>Complete genome sequence of the novel Campylobacter species Candidatus Campylobacter infans.</title>
        <authorList>
            <person name="Duim B."/>
            <person name="Zomer A."/>
            <person name="van der Graaf L."/>
            <person name="Wagenaar J."/>
        </authorList>
    </citation>
    <scope>NUCLEOTIDE SEQUENCE [LARGE SCALE GENOMIC DNA]</scope>
    <source>
        <strain evidence="16 17">19S00001</strain>
    </source>
</reference>
<dbReference type="PIRSF" id="PIRSF004638">
    <property type="entry name" value="UCP004638"/>
    <property type="match status" value="1"/>
</dbReference>
<evidence type="ECO:0000256" key="13">
    <source>
        <dbReference type="ARBA" id="ARBA00048390"/>
    </source>
</evidence>
<evidence type="ECO:0000256" key="4">
    <source>
        <dbReference type="ARBA" id="ARBA00017504"/>
    </source>
</evidence>
<keyword evidence="8 14" id="KW-0479">Metal-binding</keyword>
<keyword evidence="10 14" id="KW-0560">Oxidoreductase</keyword>
<keyword evidence="5 14" id="KW-1003">Cell membrane</keyword>
<comment type="pathway">
    <text evidence="2 14 15">Porphyrin-containing compound metabolism; protoporphyrin-IX biosynthesis; protoporphyrin-IX from protoporphyrinogen-IX: step 1/1.</text>
</comment>
<feature type="transmembrane region" description="Helical" evidence="14">
    <location>
        <begin position="12"/>
        <end position="34"/>
    </location>
</feature>
<comment type="function">
    <text evidence="14 15">Catalyzes the oxidation of protoporphyrinogen IX to protoporphyrin IX.</text>
</comment>
<dbReference type="RefSeq" id="WP_179975557.1">
    <property type="nucleotide sequence ID" value="NZ_CP049075.1"/>
</dbReference>
<feature type="transmembrane region" description="Helical" evidence="14">
    <location>
        <begin position="55"/>
        <end position="78"/>
    </location>
</feature>
<dbReference type="HAMAP" id="MF_02239">
    <property type="entry name" value="HemJ"/>
    <property type="match status" value="1"/>
</dbReference>
<evidence type="ECO:0000313" key="17">
    <source>
        <dbReference type="Proteomes" id="UP000509414"/>
    </source>
</evidence>
<organism evidence="16 17">
    <name type="scientific">Candidatus Campylobacter infans</name>
    <dbReference type="NCBI Taxonomy" id="2561898"/>
    <lineage>
        <taxon>Bacteria</taxon>
        <taxon>Pseudomonadati</taxon>
        <taxon>Campylobacterota</taxon>
        <taxon>Epsilonproteobacteria</taxon>
        <taxon>Campylobacterales</taxon>
        <taxon>Campylobacteraceae</taxon>
        <taxon>Campylobacter</taxon>
    </lineage>
</organism>
<dbReference type="GO" id="GO:0006782">
    <property type="term" value="P:protoporphyrinogen IX biosynthetic process"/>
    <property type="evidence" value="ECO:0007669"/>
    <property type="project" value="UniProtKB-UniRule"/>
</dbReference>
<evidence type="ECO:0000256" key="1">
    <source>
        <dbReference type="ARBA" id="ARBA00004651"/>
    </source>
</evidence>
<accession>A0A7H9CFI0</accession>
<comment type="catalytic activity">
    <reaction evidence="13 14 15">
        <text>protoporphyrinogen IX + 3 A = protoporphyrin IX + 3 AH2</text>
        <dbReference type="Rhea" id="RHEA:62000"/>
        <dbReference type="ChEBI" id="CHEBI:13193"/>
        <dbReference type="ChEBI" id="CHEBI:17499"/>
        <dbReference type="ChEBI" id="CHEBI:57306"/>
        <dbReference type="ChEBI" id="CHEBI:57307"/>
    </reaction>
</comment>
<dbReference type="AlphaFoldDB" id="A0A7H9CFI0"/>
<dbReference type="Proteomes" id="UP000509414">
    <property type="component" value="Chromosome"/>
</dbReference>
<dbReference type="UniPathway" id="UPA00251">
    <property type="reaction ID" value="UER00324"/>
</dbReference>
<evidence type="ECO:0000256" key="9">
    <source>
        <dbReference type="ARBA" id="ARBA00022989"/>
    </source>
</evidence>
<keyword evidence="9 14" id="KW-1133">Transmembrane helix</keyword>
<feature type="binding site" description="axial binding residue" evidence="14">
    <location>
        <position position="14"/>
    </location>
    <ligand>
        <name>heme</name>
        <dbReference type="ChEBI" id="CHEBI:30413"/>
    </ligand>
    <ligandPart>
        <name>Fe</name>
        <dbReference type="ChEBI" id="CHEBI:18248"/>
    </ligandPart>
</feature>
<dbReference type="InterPro" id="IPR005265">
    <property type="entry name" value="HemJ-like"/>
</dbReference>
<name>A0A7H9CFI0_9BACT</name>
<keyword evidence="12 14" id="KW-0472">Membrane</keyword>
<evidence type="ECO:0000256" key="15">
    <source>
        <dbReference type="PIRNR" id="PIRNR004638"/>
    </source>
</evidence>
<keyword evidence="6 14" id="KW-0349">Heme</keyword>
<dbReference type="PANTHER" id="PTHR40255:SF1">
    <property type="entry name" value="PROTOPORPHYRINOGEN IX OXIDASE"/>
    <property type="match status" value="1"/>
</dbReference>
<dbReference type="EC" id="1.3.99.-" evidence="14 15"/>
<evidence type="ECO:0000256" key="3">
    <source>
        <dbReference type="ARBA" id="ARBA00006501"/>
    </source>
</evidence>
<dbReference type="GO" id="GO:0005886">
    <property type="term" value="C:plasma membrane"/>
    <property type="evidence" value="ECO:0007669"/>
    <property type="project" value="UniProtKB-SubCell"/>
</dbReference>
<dbReference type="GO" id="GO:0070818">
    <property type="term" value="F:protoporphyrinogen oxidase activity"/>
    <property type="evidence" value="ECO:0007669"/>
    <property type="project" value="UniProtKB-UniRule"/>
</dbReference>
<gene>
    <name evidence="16" type="ORF">CINF_0397</name>
</gene>
<comment type="subunit">
    <text evidence="14">Homodimer.</text>
</comment>
<feature type="transmembrane region" description="Helical" evidence="14">
    <location>
        <begin position="90"/>
        <end position="109"/>
    </location>
</feature>
<dbReference type="KEGG" id="cinf:CINF_0397"/>
<evidence type="ECO:0000313" key="16">
    <source>
        <dbReference type="EMBL" id="QLI04937.1"/>
    </source>
</evidence>
<evidence type="ECO:0000256" key="10">
    <source>
        <dbReference type="ARBA" id="ARBA00023002"/>
    </source>
</evidence>
<dbReference type="Pfam" id="PF03653">
    <property type="entry name" value="UPF0093"/>
    <property type="match status" value="1"/>
</dbReference>
<evidence type="ECO:0000256" key="8">
    <source>
        <dbReference type="ARBA" id="ARBA00022723"/>
    </source>
</evidence>
<comment type="similarity">
    <text evidence="3 14 15">Belongs to the HemJ family.</text>
</comment>
<evidence type="ECO:0000256" key="7">
    <source>
        <dbReference type="ARBA" id="ARBA00022692"/>
    </source>
</evidence>
<evidence type="ECO:0000256" key="2">
    <source>
        <dbReference type="ARBA" id="ARBA00005073"/>
    </source>
</evidence>
<dbReference type="PANTHER" id="PTHR40255">
    <property type="entry name" value="UPF0093 MEMBRANE PROTEIN SLR1790"/>
    <property type="match status" value="1"/>
</dbReference>
<proteinExistence type="inferred from homology"/>
<comment type="cofactor">
    <cofactor evidence="14 15">
        <name>heme b</name>
        <dbReference type="ChEBI" id="CHEBI:60344"/>
    </cofactor>
    <text evidence="14 15">Binds 1 heme b (iron(II)-protoporphyrin IX) group per subunit.</text>
</comment>
<evidence type="ECO:0000256" key="11">
    <source>
        <dbReference type="ARBA" id="ARBA00023004"/>
    </source>
</evidence>
<evidence type="ECO:0000256" key="5">
    <source>
        <dbReference type="ARBA" id="ARBA00022475"/>
    </source>
</evidence>
<evidence type="ECO:0000256" key="14">
    <source>
        <dbReference type="HAMAP-Rule" id="MF_02239"/>
    </source>
</evidence>